<dbReference type="GO" id="GO:0004722">
    <property type="term" value="F:protein serine/threonine phosphatase activity"/>
    <property type="evidence" value="ECO:0007669"/>
    <property type="project" value="InterPro"/>
</dbReference>
<dbReference type="InterPro" id="IPR025874">
    <property type="entry name" value="DZR"/>
</dbReference>
<evidence type="ECO:0000313" key="2">
    <source>
        <dbReference type="EMBL" id="ADN14139.1"/>
    </source>
</evidence>
<dbReference type="RefSeq" id="WP_013322244.1">
    <property type="nucleotide sequence ID" value="NC_014501.1"/>
</dbReference>
<dbReference type="eggNOG" id="COG0631">
    <property type="taxonomic scope" value="Bacteria"/>
</dbReference>
<dbReference type="SUPFAM" id="SSF81606">
    <property type="entry name" value="PP2C-like"/>
    <property type="match status" value="1"/>
</dbReference>
<dbReference type="eggNOG" id="COG2093">
    <property type="taxonomic scope" value="Bacteria"/>
</dbReference>
<dbReference type="Gene3D" id="3.60.40.10">
    <property type="entry name" value="PPM-type phosphatase domain"/>
    <property type="match status" value="1"/>
</dbReference>
<dbReference type="Pfam" id="PF12773">
    <property type="entry name" value="DZR"/>
    <property type="match status" value="1"/>
</dbReference>
<dbReference type="NCBIfam" id="NF011149">
    <property type="entry name" value="PRK14559.1"/>
    <property type="match status" value="1"/>
</dbReference>
<dbReference type="Proteomes" id="UP000008206">
    <property type="component" value="Chromosome"/>
</dbReference>
<sequence>MLVCPQCQYDNPNSSQSCTRCGTSLSYKDCGECGTMISFEAEKCPHCGAFTATVWWAVIALEGEAATKPVFVDGSLAGHQPLKESPTPEPLFDSSQQSATAILEQPYLDPGQRYRLMADVQTRVCPQKIPKPLCLEGLVVDCQPLQKSVLKALLEEQGEWLNQDDHAANATLAMKNLLWHQLGISQLALPYLSLGKFYPLIPEIHEVWSDESQDIILLENRSNWQPLSLFLSTEELPSLQILYWFNEMASLWTPLSEVHCCQSLLMKNNLRVDEDQTLGLMQLYDDPADVQPTLEDLGRMWQELLQESQQQNLEPLLELVKQVIAGEIDSISQLCLELQNLGNQQQVKDLNLSEESLNGYDVDEQKVEAMSLPFEFYQNDESLDTEEEDETIIEGNMSEDLSTADLPMQLLSLSDAGATDIGRQRRHNEDHFGIETEITKQHSNRGQKVRAKGLYIVCDGMGGHASGEVASALAVDTLQRYFATHWTQELPDAETIEQGILLANETIYQVNQDQDSYGSGRMGTTLVMVLLEGTRVVIAHVGDSRIYQINRKWGLEQLTVDHEVGQRAITEGIAPEIAYSRPDAYQLTQALGPHENQYVKPDIKYLDLHEDTLLLLCSDGLSDNQFLETNYETCLTPLISSSANLDEGLRKMMALANQKNGHDNITAIIVRIKLQPYFDQPL</sequence>
<gene>
    <name evidence="2" type="ordered locus">Cyan7822_2159</name>
</gene>
<keyword evidence="3" id="KW-1185">Reference proteome</keyword>
<dbReference type="SMART" id="SM00332">
    <property type="entry name" value="PP2Cc"/>
    <property type="match status" value="1"/>
</dbReference>
<feature type="domain" description="PPM-type phosphatase" evidence="1">
    <location>
        <begin position="414"/>
        <end position="672"/>
    </location>
</feature>
<dbReference type="SMART" id="SM00331">
    <property type="entry name" value="PP2C_SIG"/>
    <property type="match status" value="1"/>
</dbReference>
<name>E0UDE8_GLOV7</name>
<evidence type="ECO:0000313" key="3">
    <source>
        <dbReference type="Proteomes" id="UP000008206"/>
    </source>
</evidence>
<dbReference type="OrthoDB" id="495860at2"/>
<dbReference type="PROSITE" id="PS51746">
    <property type="entry name" value="PPM_2"/>
    <property type="match status" value="1"/>
</dbReference>
<dbReference type="Pfam" id="PF13672">
    <property type="entry name" value="PP2C_2"/>
    <property type="match status" value="1"/>
</dbReference>
<dbReference type="STRING" id="497965.Cyan7822_2159"/>
<reference evidence="3" key="1">
    <citation type="journal article" date="2011" name="MBio">
        <title>Novel metabolic attributes of the genus Cyanothece, comprising a group of unicellular nitrogen-fixing Cyanobacteria.</title>
        <authorList>
            <person name="Bandyopadhyay A."/>
            <person name="Elvitigala T."/>
            <person name="Welsh E."/>
            <person name="Stockel J."/>
            <person name="Liberton M."/>
            <person name="Min H."/>
            <person name="Sherman L.A."/>
            <person name="Pakrasi H.B."/>
        </authorList>
    </citation>
    <scope>NUCLEOTIDE SEQUENCE [LARGE SCALE GENOMIC DNA]</scope>
    <source>
        <strain evidence="3">PCC 7822</strain>
    </source>
</reference>
<dbReference type="InterPro" id="IPR015655">
    <property type="entry name" value="PP2C"/>
</dbReference>
<evidence type="ECO:0000259" key="1">
    <source>
        <dbReference type="PROSITE" id="PS51746"/>
    </source>
</evidence>
<dbReference type="HOGENOM" id="CLU_025251_0_0_3"/>
<dbReference type="InterPro" id="IPR036457">
    <property type="entry name" value="PPM-type-like_dom_sf"/>
</dbReference>
<organism evidence="2 3">
    <name type="scientific">Gloeothece verrucosa (strain PCC 7822)</name>
    <name type="common">Cyanothece sp. (strain PCC 7822)</name>
    <dbReference type="NCBI Taxonomy" id="497965"/>
    <lineage>
        <taxon>Bacteria</taxon>
        <taxon>Bacillati</taxon>
        <taxon>Cyanobacteriota</taxon>
        <taxon>Cyanophyceae</taxon>
        <taxon>Oscillatoriophycideae</taxon>
        <taxon>Chroococcales</taxon>
        <taxon>Aphanothecaceae</taxon>
        <taxon>Gloeothece</taxon>
        <taxon>Gloeothece verrucosa</taxon>
    </lineage>
</organism>
<proteinExistence type="predicted"/>
<dbReference type="EMBL" id="CP002198">
    <property type="protein sequence ID" value="ADN14139.1"/>
    <property type="molecule type" value="Genomic_DNA"/>
</dbReference>
<accession>E0UDE8</accession>
<dbReference type="PANTHER" id="PTHR47992">
    <property type="entry name" value="PROTEIN PHOSPHATASE"/>
    <property type="match status" value="1"/>
</dbReference>
<dbReference type="KEGG" id="cyj:Cyan7822_2159"/>
<dbReference type="CDD" id="cd00143">
    <property type="entry name" value="PP2Cc"/>
    <property type="match status" value="1"/>
</dbReference>
<dbReference type="AlphaFoldDB" id="E0UDE8"/>
<protein>
    <submittedName>
        <fullName evidence="2">Protein serine/threonine phosphatase</fullName>
    </submittedName>
</protein>
<dbReference type="InterPro" id="IPR001932">
    <property type="entry name" value="PPM-type_phosphatase-like_dom"/>
</dbReference>